<feature type="domain" description="YaiO beta-barrel" evidence="1">
    <location>
        <begin position="30"/>
        <end position="190"/>
    </location>
</feature>
<dbReference type="OrthoDB" id="742239at2"/>
<dbReference type="STRING" id="633813.SAMN04488087_1850"/>
<gene>
    <name evidence="2" type="ORF">SAMN04488087_1850</name>
</gene>
<dbReference type="Pfam" id="PF19413">
    <property type="entry name" value="YaiO"/>
    <property type="match status" value="1"/>
</dbReference>
<reference evidence="3" key="1">
    <citation type="submission" date="2016-11" db="EMBL/GenBank/DDBJ databases">
        <authorList>
            <person name="Varghese N."/>
            <person name="Submissions S."/>
        </authorList>
    </citation>
    <scope>NUCLEOTIDE SEQUENCE [LARGE SCALE GENOMIC DNA]</scope>
    <source>
        <strain evidence="3">DSM 22212</strain>
    </source>
</reference>
<dbReference type="NCBIfam" id="TIGR04390">
    <property type="entry name" value="OMP_YaiO_dom"/>
    <property type="match status" value="1"/>
</dbReference>
<dbReference type="InterPro" id="IPR030887">
    <property type="entry name" value="Beta-barrel_YaiO"/>
</dbReference>
<evidence type="ECO:0000313" key="3">
    <source>
        <dbReference type="Proteomes" id="UP000185812"/>
    </source>
</evidence>
<protein>
    <submittedName>
        <fullName evidence="2">Outer membrane protein, YaiO family</fullName>
    </submittedName>
</protein>
<dbReference type="Proteomes" id="UP000185812">
    <property type="component" value="Unassembled WGS sequence"/>
</dbReference>
<dbReference type="AlphaFoldDB" id="A0A1M6UT34"/>
<evidence type="ECO:0000259" key="1">
    <source>
        <dbReference type="Pfam" id="PF19413"/>
    </source>
</evidence>
<name>A0A1M6UT34_9BACT</name>
<sequence length="249" mass="28939">MRLLLAIGLGYLMVLPSVAQKQSHWHLFTFYSYEALNQQRPAWHVWHLGLQRRLARQTVIADVTVHQRFNRRDVAWALDSWSTLWSKAYGNLRLQYAPTPQFLPAAEVYLELYQGLGAWEVALSARSRFFSDNTVPTLGLALARYEANWYLRTRTMLTTLAGHLNWTQTFMARRYWRPPQEFIDLQVGIGRGVEIIDVGPVLQAVRTYFVAIRLQRFLRPSLGISVGLTYSNDDLFTRRGILLGLLQRW</sequence>
<dbReference type="RefSeq" id="WP_072715670.1">
    <property type="nucleotide sequence ID" value="NZ_FRAU01000005.1"/>
</dbReference>
<evidence type="ECO:0000313" key="2">
    <source>
        <dbReference type="EMBL" id="SHK72362.1"/>
    </source>
</evidence>
<organism evidence="2 3">
    <name type="scientific">Rhodothermus profundi</name>
    <dbReference type="NCBI Taxonomy" id="633813"/>
    <lineage>
        <taxon>Bacteria</taxon>
        <taxon>Pseudomonadati</taxon>
        <taxon>Rhodothermota</taxon>
        <taxon>Rhodothermia</taxon>
        <taxon>Rhodothermales</taxon>
        <taxon>Rhodothermaceae</taxon>
        <taxon>Rhodothermus</taxon>
    </lineage>
</organism>
<proteinExistence type="predicted"/>
<keyword evidence="3" id="KW-1185">Reference proteome</keyword>
<accession>A0A1M6UT34</accession>
<dbReference type="EMBL" id="FRAU01000005">
    <property type="protein sequence ID" value="SHK72362.1"/>
    <property type="molecule type" value="Genomic_DNA"/>
</dbReference>